<dbReference type="SUPFAM" id="SSF75620">
    <property type="entry name" value="Release factor"/>
    <property type="match status" value="1"/>
</dbReference>
<evidence type="ECO:0000313" key="5">
    <source>
        <dbReference type="EMBL" id="GCE19985.1"/>
    </source>
</evidence>
<comment type="caution">
    <text evidence="5">The sequence shown here is derived from an EMBL/GenBank/DDBJ whole genome shotgun (WGS) entry which is preliminary data.</text>
</comment>
<evidence type="ECO:0000256" key="3">
    <source>
        <dbReference type="SAM" id="MobiDB-lite"/>
    </source>
</evidence>
<dbReference type="InterPro" id="IPR000352">
    <property type="entry name" value="Pep_chain_release_fac_I"/>
</dbReference>
<protein>
    <recommendedName>
        <fullName evidence="4">Prokaryotic-type class I peptide chain release factors domain-containing protein</fullName>
    </recommendedName>
</protein>
<feature type="domain" description="Prokaryotic-type class I peptide chain release factors" evidence="4">
    <location>
        <begin position="13"/>
        <end position="91"/>
    </location>
</feature>
<dbReference type="GO" id="GO:0003747">
    <property type="term" value="F:translation release factor activity"/>
    <property type="evidence" value="ECO:0007669"/>
    <property type="project" value="InterPro"/>
</dbReference>
<keyword evidence="6" id="KW-1185">Reference proteome</keyword>
<dbReference type="Pfam" id="PF00472">
    <property type="entry name" value="RF-1"/>
    <property type="match status" value="1"/>
</dbReference>
<dbReference type="Gene3D" id="3.30.160.20">
    <property type="match status" value="1"/>
</dbReference>
<sequence length="100" mass="12054">MRLRVFYWQWSRGQHRNKVESGVRLTHRPTGLVVTATERRSQHTNRDIAFERMALRLQDLQRPRIIRKATRPTTASRERRLGAKRLHSQRKQLRSHPLHD</sequence>
<name>A0A402ALS0_9CHLR</name>
<dbReference type="PANTHER" id="PTHR43804">
    <property type="entry name" value="LD18447P"/>
    <property type="match status" value="1"/>
</dbReference>
<evidence type="ECO:0000256" key="2">
    <source>
        <dbReference type="ARBA" id="ARBA00022481"/>
    </source>
</evidence>
<dbReference type="InterPro" id="IPR050057">
    <property type="entry name" value="Prokaryotic/Mito_RF"/>
</dbReference>
<reference evidence="6" key="1">
    <citation type="submission" date="2018-12" db="EMBL/GenBank/DDBJ databases">
        <title>Tengunoibacter tsumagoiensis gen. nov., sp. nov., Dictyobacter kobayashii sp. nov., D. alpinus sp. nov., and D. joshuensis sp. nov. and description of Dictyobacteraceae fam. nov. within the order Ktedonobacterales isolated from Tengu-no-mugimeshi.</title>
        <authorList>
            <person name="Wang C.M."/>
            <person name="Zheng Y."/>
            <person name="Sakai Y."/>
            <person name="Toyoda A."/>
            <person name="Minakuchi Y."/>
            <person name="Abe K."/>
            <person name="Yokota A."/>
            <person name="Yabe S."/>
        </authorList>
    </citation>
    <scope>NUCLEOTIDE SEQUENCE [LARGE SCALE GENOMIC DNA]</scope>
    <source>
        <strain evidence="6">Uno11</strain>
    </source>
</reference>
<dbReference type="RefSeq" id="WP_218031899.1">
    <property type="nucleotide sequence ID" value="NZ_BIFS01000001.1"/>
</dbReference>
<dbReference type="AlphaFoldDB" id="A0A402ALS0"/>
<feature type="compositionally biased region" description="Basic residues" evidence="3">
    <location>
        <begin position="82"/>
        <end position="100"/>
    </location>
</feature>
<feature type="region of interest" description="Disordered" evidence="3">
    <location>
        <begin position="64"/>
        <end position="100"/>
    </location>
</feature>
<evidence type="ECO:0000259" key="4">
    <source>
        <dbReference type="Pfam" id="PF00472"/>
    </source>
</evidence>
<organism evidence="5 6">
    <name type="scientific">Dictyobacter kobayashii</name>
    <dbReference type="NCBI Taxonomy" id="2014872"/>
    <lineage>
        <taxon>Bacteria</taxon>
        <taxon>Bacillati</taxon>
        <taxon>Chloroflexota</taxon>
        <taxon>Ktedonobacteria</taxon>
        <taxon>Ktedonobacterales</taxon>
        <taxon>Dictyobacteraceae</taxon>
        <taxon>Dictyobacter</taxon>
    </lineage>
</organism>
<dbReference type="EMBL" id="BIFS01000001">
    <property type="protein sequence ID" value="GCE19985.1"/>
    <property type="molecule type" value="Genomic_DNA"/>
</dbReference>
<accession>A0A402ALS0</accession>
<comment type="similarity">
    <text evidence="1">Belongs to the prokaryotic/mitochondrial release factor family.</text>
</comment>
<evidence type="ECO:0000313" key="6">
    <source>
        <dbReference type="Proteomes" id="UP000287188"/>
    </source>
</evidence>
<proteinExistence type="inferred from homology"/>
<gene>
    <name evidence="5" type="ORF">KDK_37850</name>
</gene>
<keyword evidence="2" id="KW-0488">Methylation</keyword>
<evidence type="ECO:0000256" key="1">
    <source>
        <dbReference type="ARBA" id="ARBA00010835"/>
    </source>
</evidence>
<dbReference type="Proteomes" id="UP000287188">
    <property type="component" value="Unassembled WGS sequence"/>
</dbReference>
<dbReference type="InterPro" id="IPR045853">
    <property type="entry name" value="Pep_chain_release_fac_I_sf"/>
</dbReference>
<dbReference type="PANTHER" id="PTHR43804:SF7">
    <property type="entry name" value="LD18447P"/>
    <property type="match status" value="1"/>
</dbReference>